<evidence type="ECO:0000256" key="2">
    <source>
        <dbReference type="ARBA" id="ARBA00023002"/>
    </source>
</evidence>
<proteinExistence type="inferred from homology"/>
<dbReference type="AlphaFoldDB" id="A0A2K8T4E6"/>
<dbReference type="InterPro" id="IPR020904">
    <property type="entry name" value="Sc_DH/Rdtase_CS"/>
</dbReference>
<keyword evidence="2" id="KW-0560">Oxidoreductase</keyword>
<dbReference type="GO" id="GO:0016614">
    <property type="term" value="F:oxidoreductase activity, acting on CH-OH group of donors"/>
    <property type="evidence" value="ECO:0007669"/>
    <property type="project" value="UniProtKB-ARBA"/>
</dbReference>
<dbReference type="InterPro" id="IPR002347">
    <property type="entry name" value="SDR_fam"/>
</dbReference>
<gene>
    <name evidence="4" type="ORF">COO91_08716</name>
</gene>
<dbReference type="EMBL" id="CP024785">
    <property type="protein sequence ID" value="AUB42574.1"/>
    <property type="molecule type" value="Genomic_DNA"/>
</dbReference>
<dbReference type="PRINTS" id="PR00081">
    <property type="entry name" value="GDHRDH"/>
</dbReference>
<comment type="similarity">
    <text evidence="1">Belongs to the short-chain dehydrogenases/reductases (SDR) family.</text>
</comment>
<evidence type="ECO:0000313" key="4">
    <source>
        <dbReference type="EMBL" id="AUB42574.1"/>
    </source>
</evidence>
<dbReference type="Pfam" id="PF13561">
    <property type="entry name" value="adh_short_C2"/>
    <property type="match status" value="1"/>
</dbReference>
<evidence type="ECO:0000256" key="1">
    <source>
        <dbReference type="ARBA" id="ARBA00006484"/>
    </source>
</evidence>
<evidence type="ECO:0000259" key="3">
    <source>
        <dbReference type="SMART" id="SM00822"/>
    </source>
</evidence>
<dbReference type="NCBIfam" id="NF005559">
    <property type="entry name" value="PRK07231.1"/>
    <property type="match status" value="1"/>
</dbReference>
<evidence type="ECO:0000313" key="5">
    <source>
        <dbReference type="Proteomes" id="UP000232003"/>
    </source>
</evidence>
<protein>
    <submittedName>
        <fullName evidence="4">FabG</fullName>
    </submittedName>
</protein>
<accession>A0A2K8T4E6</accession>
<name>A0A2K8T4E6_9NOSO</name>
<dbReference type="FunFam" id="3.40.50.720:FF:000084">
    <property type="entry name" value="Short-chain dehydrogenase reductase"/>
    <property type="match status" value="1"/>
</dbReference>
<dbReference type="OrthoDB" id="9785520at2"/>
<dbReference type="CDD" id="cd05362">
    <property type="entry name" value="THN_reductase-like_SDR_c"/>
    <property type="match status" value="1"/>
</dbReference>
<dbReference type="InterPro" id="IPR036291">
    <property type="entry name" value="NAD(P)-bd_dom_sf"/>
</dbReference>
<dbReference type="Gene3D" id="3.40.50.720">
    <property type="entry name" value="NAD(P)-binding Rossmann-like Domain"/>
    <property type="match status" value="1"/>
</dbReference>
<dbReference type="Proteomes" id="UP000232003">
    <property type="component" value="Chromosome"/>
</dbReference>
<organism evidence="4 5">
    <name type="scientific">Nostoc flagelliforme CCNUN1</name>
    <dbReference type="NCBI Taxonomy" id="2038116"/>
    <lineage>
        <taxon>Bacteria</taxon>
        <taxon>Bacillati</taxon>
        <taxon>Cyanobacteriota</taxon>
        <taxon>Cyanophyceae</taxon>
        <taxon>Nostocales</taxon>
        <taxon>Nostocaceae</taxon>
        <taxon>Nostoc</taxon>
    </lineage>
</organism>
<dbReference type="PANTHER" id="PTHR48107:SF7">
    <property type="entry name" value="RE15974P"/>
    <property type="match status" value="1"/>
</dbReference>
<dbReference type="SMART" id="SM00822">
    <property type="entry name" value="PKS_KR"/>
    <property type="match status" value="1"/>
</dbReference>
<dbReference type="PANTHER" id="PTHR48107">
    <property type="entry name" value="NADPH-DEPENDENT ALDEHYDE REDUCTASE-LIKE PROTEIN, CHLOROPLASTIC-RELATED"/>
    <property type="match status" value="1"/>
</dbReference>
<dbReference type="PRINTS" id="PR00080">
    <property type="entry name" value="SDRFAMILY"/>
</dbReference>
<keyword evidence="5" id="KW-1185">Reference proteome</keyword>
<dbReference type="KEGG" id="nfl:COO91_08716"/>
<dbReference type="PROSITE" id="PS00061">
    <property type="entry name" value="ADH_SHORT"/>
    <property type="match status" value="1"/>
</dbReference>
<sequence length="246" mass="26022">MASIAGKVAIITGASRGIGRAIALKLAGNGASIVVNYAGNAGKAQEVVAEIEKLGVEAIAIQADISKVPDIQRLFEQTLERFGKVDILVNNAGIAFYKPITQVSEEDFDAIFAINVKGTYFTCQQAAQHMAEGGRIINFSSSTTAMMLPTYSAYVGTKGAVEQITRVLAKELGAKAIAVNVISPGPTDTELFREGKTQEQIDRLAQMAAFGKLGDVQEIADVVAFLASDEARWITGQNIRVNGGIA</sequence>
<dbReference type="RefSeq" id="WP_100902545.1">
    <property type="nucleotide sequence ID" value="NZ_CAWNNC010000001.1"/>
</dbReference>
<reference evidence="4 5" key="1">
    <citation type="submission" date="2017-11" db="EMBL/GenBank/DDBJ databases">
        <title>Complete genome of a free-living desiccation-tolerant cyanobacterium and its photosynthetic adaptation to extreme terrestrial habitat.</title>
        <authorList>
            <person name="Shang J."/>
        </authorList>
    </citation>
    <scope>NUCLEOTIDE SEQUENCE [LARGE SCALE GENOMIC DNA]</scope>
    <source>
        <strain evidence="4 5">CCNUN1</strain>
    </source>
</reference>
<dbReference type="SUPFAM" id="SSF51735">
    <property type="entry name" value="NAD(P)-binding Rossmann-fold domains"/>
    <property type="match status" value="1"/>
</dbReference>
<dbReference type="InterPro" id="IPR057326">
    <property type="entry name" value="KR_dom"/>
</dbReference>
<feature type="domain" description="Ketoreductase" evidence="3">
    <location>
        <begin position="7"/>
        <end position="185"/>
    </location>
</feature>